<keyword evidence="1" id="KW-1133">Transmembrane helix</keyword>
<feature type="transmembrane region" description="Helical" evidence="1">
    <location>
        <begin position="109"/>
        <end position="129"/>
    </location>
</feature>
<dbReference type="Gramene" id="KCW89257">
    <property type="protein sequence ID" value="KCW89257"/>
    <property type="gene ID" value="EUGRSUZ_A01554"/>
</dbReference>
<evidence type="ECO:0000256" key="1">
    <source>
        <dbReference type="SAM" id="Phobius"/>
    </source>
</evidence>
<dbReference type="Gene3D" id="3.30.390.10">
    <property type="entry name" value="Enolase-like, N-terminal domain"/>
    <property type="match status" value="1"/>
</dbReference>
<keyword evidence="1" id="KW-0812">Transmembrane</keyword>
<evidence type="ECO:0000313" key="2">
    <source>
        <dbReference type="EMBL" id="KCW89257.1"/>
    </source>
</evidence>
<organism evidence="2">
    <name type="scientific">Eucalyptus grandis</name>
    <name type="common">Flooded gum</name>
    <dbReference type="NCBI Taxonomy" id="71139"/>
    <lineage>
        <taxon>Eukaryota</taxon>
        <taxon>Viridiplantae</taxon>
        <taxon>Streptophyta</taxon>
        <taxon>Embryophyta</taxon>
        <taxon>Tracheophyta</taxon>
        <taxon>Spermatophyta</taxon>
        <taxon>Magnoliopsida</taxon>
        <taxon>eudicotyledons</taxon>
        <taxon>Gunneridae</taxon>
        <taxon>Pentapetalae</taxon>
        <taxon>rosids</taxon>
        <taxon>malvids</taxon>
        <taxon>Myrtales</taxon>
        <taxon>Myrtaceae</taxon>
        <taxon>Myrtoideae</taxon>
        <taxon>Eucalypteae</taxon>
        <taxon>Eucalyptus</taxon>
    </lineage>
</organism>
<proteinExistence type="predicted"/>
<keyword evidence="1" id="KW-0472">Membrane</keyword>
<dbReference type="InParanoid" id="A0A059DFA3"/>
<gene>
    <name evidence="2" type="ORF">EUGRSUZ_A01554</name>
</gene>
<dbReference type="EMBL" id="KK198753">
    <property type="protein sequence ID" value="KCW89257.1"/>
    <property type="molecule type" value="Genomic_DNA"/>
</dbReference>
<dbReference type="SUPFAM" id="SSF54826">
    <property type="entry name" value="Enolase N-terminal domain-like"/>
    <property type="match status" value="1"/>
</dbReference>
<evidence type="ECO:0008006" key="3">
    <source>
        <dbReference type="Google" id="ProtNLM"/>
    </source>
</evidence>
<dbReference type="InterPro" id="IPR029017">
    <property type="entry name" value="Enolase-like_N"/>
</dbReference>
<name>A0A059DFA3_EUCGR</name>
<dbReference type="AlphaFoldDB" id="A0A059DFA3"/>
<accession>A0A059DFA3</accession>
<reference evidence="2" key="1">
    <citation type="submission" date="2013-07" db="EMBL/GenBank/DDBJ databases">
        <title>The genome of Eucalyptus grandis.</title>
        <authorList>
            <person name="Schmutz J."/>
            <person name="Hayes R."/>
            <person name="Myburg A."/>
            <person name="Tuskan G."/>
            <person name="Grattapaglia D."/>
            <person name="Rokhsar D.S."/>
        </authorList>
    </citation>
    <scope>NUCLEOTIDE SEQUENCE</scope>
    <source>
        <tissue evidence="2">Leaf extractions</tissue>
    </source>
</reference>
<protein>
    <recommendedName>
        <fullName evidence="3">Enolase N-terminal domain-containing protein</fullName>
    </recommendedName>
</protein>
<sequence length="139" mass="15226">MAKIKCIKARRIFDSRGNPTVEILLLRPSTPASIAALASVAAPALVAASALFRWWTRGSTNLSCFTIEEVVEKSRTVTSRISGHGCWCCRQTRVRTTKTNVVAKERTKLVLFLSMGNGASVASFLFSFFGEKGLLLLCR</sequence>